<dbReference type="GO" id="GO:0016757">
    <property type="term" value="F:glycosyltransferase activity"/>
    <property type="evidence" value="ECO:0007669"/>
    <property type="project" value="UniProtKB-KW"/>
</dbReference>
<reference evidence="7" key="1">
    <citation type="journal article" date="2015" name="Chem. Biol.">
        <title>Structure, bioactivity, and resistance mechanism of streptomonomicin, an unusual lasso Peptide from an understudied halophilic actinomycete.</title>
        <authorList>
            <person name="Metelev M."/>
            <person name="Tietz J.I."/>
            <person name="Melby J.O."/>
            <person name="Blair P.M."/>
            <person name="Zhu L."/>
            <person name="Livnat I."/>
            <person name="Severinov K."/>
            <person name="Mitchell D.A."/>
        </authorList>
    </citation>
    <scope>NUCLEOTIDE SEQUENCE [LARGE SCALE GENOMIC DNA]</scope>
    <source>
        <strain evidence="7">YIM 90003</strain>
    </source>
</reference>
<dbReference type="PANTHER" id="PTHR12526:SF627">
    <property type="entry name" value="D-RHAMNOSYLTRANSFERASE WBPZ"/>
    <property type="match status" value="1"/>
</dbReference>
<sequence>MRIAFLLHNAYGIGGTIRSTVNLATALSERHDVEIVSVHRPADEPNLVAGRPRVALRWLLDVREDSGGPAHDARERHLSELPNTVFPDPDVDNDRRMHYTALHDERIDAYLRDSEADVVIATRPILNGYLARHRRRGQLRIGQEHLSMDAHGDQLREDQNAAVAGLDGFVTVSQADAAQYRAALPGAAARILCIPNGVPLPEVEPSTLDSKTIVAAGRLIRIKRYDRLLEAFAKVVAQYPDWTLRIYGRGRARAALRRQIDEMGLNDSAMLMGPAAPIETEWAKGAIAAVASDRESFGMTIVEAMHCGVPVVGTDCPFGPAEIISHGSTGLLVPLDGGVDAFAQALSRLVADEEERLAMGRAARAAAGAWAPEVIARRYEALFEELAPRRRTLPRLLRSGSAPAPARSPAEPATARGPRVRARSSADARIMLSIGADSLPAGEWDFLTRLRRGEEEMRFPLPAADSRGRVRFFLSPVVEAFSEGRWDCWVLPRGGAGKRLRLTAARIEQAGLLRGPGLVHDGDSVRHCIPYTTADGYLALRVWNRPAHAEVVSARPDDLGVHVSARLLWGGPPATRDARLHAVHRTESASSFEAEAVPDTDDPGLFHALVRHAPACQRRTGDDDIWDLVLRPGPGGPTVPLGRIGGDLADRKRVHVYAPRRLDDPAQGRTRVRLFYTVDNHLALAHRAEEV</sequence>
<dbReference type="OrthoDB" id="570545at2"/>
<dbReference type="Pfam" id="PF00534">
    <property type="entry name" value="Glycos_transf_1"/>
    <property type="match status" value="1"/>
</dbReference>
<dbReference type="Proteomes" id="UP000031675">
    <property type="component" value="Unassembled WGS sequence"/>
</dbReference>
<evidence type="ECO:0000256" key="1">
    <source>
        <dbReference type="ARBA" id="ARBA00022676"/>
    </source>
</evidence>
<keyword evidence="2" id="KW-0808">Transferase</keyword>
<dbReference type="Pfam" id="PF13439">
    <property type="entry name" value="Glyco_transf_4"/>
    <property type="match status" value="1"/>
</dbReference>
<dbReference type="STRING" id="183763.LP52_15300"/>
<evidence type="ECO:0000259" key="4">
    <source>
        <dbReference type="Pfam" id="PF00534"/>
    </source>
</evidence>
<accession>A0A0C2G482</accession>
<protein>
    <recommendedName>
        <fullName evidence="8">Glycosyl transferase family 1</fullName>
    </recommendedName>
</protein>
<evidence type="ECO:0000256" key="2">
    <source>
        <dbReference type="ARBA" id="ARBA00022679"/>
    </source>
</evidence>
<dbReference type="InterPro" id="IPR001296">
    <property type="entry name" value="Glyco_trans_1"/>
</dbReference>
<dbReference type="Gene3D" id="3.40.50.2000">
    <property type="entry name" value="Glycogen Phosphorylase B"/>
    <property type="match status" value="2"/>
</dbReference>
<dbReference type="AlphaFoldDB" id="A0A0C2G482"/>
<proteinExistence type="predicted"/>
<feature type="domain" description="Glycosyl transferase family 1" evidence="4">
    <location>
        <begin position="206"/>
        <end position="364"/>
    </location>
</feature>
<feature type="region of interest" description="Disordered" evidence="3">
    <location>
        <begin position="397"/>
        <end position="422"/>
    </location>
</feature>
<evidence type="ECO:0000259" key="5">
    <source>
        <dbReference type="Pfam" id="PF13439"/>
    </source>
</evidence>
<feature type="compositionally biased region" description="Low complexity" evidence="3">
    <location>
        <begin position="397"/>
        <end position="416"/>
    </location>
</feature>
<evidence type="ECO:0008006" key="8">
    <source>
        <dbReference type="Google" id="ProtNLM"/>
    </source>
</evidence>
<evidence type="ECO:0000313" key="7">
    <source>
        <dbReference type="Proteomes" id="UP000031675"/>
    </source>
</evidence>
<dbReference type="EMBL" id="JROO01000029">
    <property type="protein sequence ID" value="KIH98068.1"/>
    <property type="molecule type" value="Genomic_DNA"/>
</dbReference>
<name>A0A0C2G482_9ACTN</name>
<organism evidence="6 7">
    <name type="scientific">Streptomonospora alba</name>
    <dbReference type="NCBI Taxonomy" id="183763"/>
    <lineage>
        <taxon>Bacteria</taxon>
        <taxon>Bacillati</taxon>
        <taxon>Actinomycetota</taxon>
        <taxon>Actinomycetes</taxon>
        <taxon>Streptosporangiales</taxon>
        <taxon>Nocardiopsidaceae</taxon>
        <taxon>Streptomonospora</taxon>
    </lineage>
</organism>
<keyword evidence="1" id="KW-0328">Glycosyltransferase</keyword>
<keyword evidence="7" id="KW-1185">Reference proteome</keyword>
<evidence type="ECO:0000313" key="6">
    <source>
        <dbReference type="EMBL" id="KIH98068.1"/>
    </source>
</evidence>
<gene>
    <name evidence="6" type="ORF">LP52_15300</name>
</gene>
<dbReference type="InterPro" id="IPR028098">
    <property type="entry name" value="Glyco_trans_4-like_N"/>
</dbReference>
<dbReference type="RefSeq" id="WP_040274341.1">
    <property type="nucleotide sequence ID" value="NZ_JROO01000029.1"/>
</dbReference>
<evidence type="ECO:0000256" key="3">
    <source>
        <dbReference type="SAM" id="MobiDB-lite"/>
    </source>
</evidence>
<dbReference type="SUPFAM" id="SSF53756">
    <property type="entry name" value="UDP-Glycosyltransferase/glycogen phosphorylase"/>
    <property type="match status" value="1"/>
</dbReference>
<comment type="caution">
    <text evidence="6">The sequence shown here is derived from an EMBL/GenBank/DDBJ whole genome shotgun (WGS) entry which is preliminary data.</text>
</comment>
<dbReference type="PANTHER" id="PTHR12526">
    <property type="entry name" value="GLYCOSYLTRANSFERASE"/>
    <property type="match status" value="1"/>
</dbReference>
<feature type="domain" description="Glycosyltransferase subfamily 4-like N-terminal" evidence="5">
    <location>
        <begin position="13"/>
        <end position="199"/>
    </location>
</feature>